<sequence length="380" mass="45071">YAIGERSGRKISSKCETDTAYIYLSQMYKPDFRTVNDFRKNNIEELSGYFINIVRMCKELGLISVGQMNIDGTKIKANAANRRTKSKEAYQKWIKRIDDKIKKILQEAEATDTREDQIYQDKRGDELPEEINTQVKLKAKIKKIMEKFKNEKEKINLTDPDARFMKDGRYRIDTNYNCQASLSKEQIMLASEVIPEASDRKALELMVKTTDANLVHPVEEIAADAGYSSYDNYEYLEKNNKIGYIPDQNFRKDLKGKGPYHRDRFRYDPKKDIFLCPEGKKLKLHHIRRKDYGYREFQTKIYKGEDCPYCPKKSLCTKQRYRTINLEDRKILLDQMRNRLQTETGRKKYLQRLWTTEPVFGHLKYNLGYRHFFLRSLKKV</sequence>
<evidence type="ECO:0000259" key="1">
    <source>
        <dbReference type="Pfam" id="PF13751"/>
    </source>
</evidence>
<dbReference type="PANTHER" id="PTHR33408:SF2">
    <property type="entry name" value="TRANSPOSASE DDE DOMAIN-CONTAINING PROTEIN"/>
    <property type="match status" value="1"/>
</dbReference>
<feature type="non-terminal residue" evidence="2">
    <location>
        <position position="1"/>
    </location>
</feature>
<gene>
    <name evidence="2" type="ORF">S01H1_15416</name>
</gene>
<name>X0TAP9_9ZZZZ</name>
<dbReference type="InterPro" id="IPR047629">
    <property type="entry name" value="IS1182_transpos"/>
</dbReference>
<proteinExistence type="predicted"/>
<feature type="domain" description="Transposase DDE" evidence="1">
    <location>
        <begin position="275"/>
        <end position="380"/>
    </location>
</feature>
<reference evidence="2" key="1">
    <citation type="journal article" date="2014" name="Front. Microbiol.">
        <title>High frequency of phylogenetically diverse reductive dehalogenase-homologous genes in deep subseafloor sedimentary metagenomes.</title>
        <authorList>
            <person name="Kawai M."/>
            <person name="Futagami T."/>
            <person name="Toyoda A."/>
            <person name="Takaki Y."/>
            <person name="Nishi S."/>
            <person name="Hori S."/>
            <person name="Arai W."/>
            <person name="Tsubouchi T."/>
            <person name="Morono Y."/>
            <person name="Uchiyama I."/>
            <person name="Ito T."/>
            <person name="Fujiyama A."/>
            <person name="Inagaki F."/>
            <person name="Takami H."/>
        </authorList>
    </citation>
    <scope>NUCLEOTIDE SEQUENCE</scope>
    <source>
        <strain evidence="2">Expedition CK06-06</strain>
    </source>
</reference>
<dbReference type="PANTHER" id="PTHR33408">
    <property type="entry name" value="TRANSPOSASE"/>
    <property type="match status" value="1"/>
</dbReference>
<protein>
    <recommendedName>
        <fullName evidence="1">Transposase DDE domain-containing protein</fullName>
    </recommendedName>
</protein>
<dbReference type="InterPro" id="IPR025668">
    <property type="entry name" value="Tnp_DDE_dom"/>
</dbReference>
<accession>X0TAP9</accession>
<dbReference type="AlphaFoldDB" id="X0TAP9"/>
<feature type="non-terminal residue" evidence="2">
    <location>
        <position position="380"/>
    </location>
</feature>
<comment type="caution">
    <text evidence="2">The sequence shown here is derived from an EMBL/GenBank/DDBJ whole genome shotgun (WGS) entry which is preliminary data.</text>
</comment>
<dbReference type="EMBL" id="BARS01008046">
    <property type="protein sequence ID" value="GAF73140.1"/>
    <property type="molecule type" value="Genomic_DNA"/>
</dbReference>
<evidence type="ECO:0000313" key="2">
    <source>
        <dbReference type="EMBL" id="GAF73140.1"/>
    </source>
</evidence>
<organism evidence="2">
    <name type="scientific">marine sediment metagenome</name>
    <dbReference type="NCBI Taxonomy" id="412755"/>
    <lineage>
        <taxon>unclassified sequences</taxon>
        <taxon>metagenomes</taxon>
        <taxon>ecological metagenomes</taxon>
    </lineage>
</organism>
<dbReference type="NCBIfam" id="NF033551">
    <property type="entry name" value="transpos_IS1182"/>
    <property type="match status" value="1"/>
</dbReference>
<dbReference type="Pfam" id="PF13751">
    <property type="entry name" value="DDE_Tnp_1_6"/>
    <property type="match status" value="1"/>
</dbReference>